<sequence length="86" mass="9407">MPRTTLKPRLIPDNEANDLPDVPADQIPDGADLPPADRGRVPPVPSRDEANLDNDEALPDDAEEEALGRDPSRQATRFDETLPDPD</sequence>
<feature type="compositionally biased region" description="Basic and acidic residues" evidence="1">
    <location>
        <begin position="35"/>
        <end position="50"/>
    </location>
</feature>
<evidence type="ECO:0000313" key="2">
    <source>
        <dbReference type="EMBL" id="NVD38966.1"/>
    </source>
</evidence>
<feature type="region of interest" description="Disordered" evidence="1">
    <location>
        <begin position="1"/>
        <end position="86"/>
    </location>
</feature>
<comment type="caution">
    <text evidence="2">The sequence shown here is derived from an EMBL/GenBank/DDBJ whole genome shotgun (WGS) entry which is preliminary data.</text>
</comment>
<evidence type="ECO:0000313" key="3">
    <source>
        <dbReference type="Proteomes" id="UP000520198"/>
    </source>
</evidence>
<feature type="compositionally biased region" description="Basic and acidic residues" evidence="1">
    <location>
        <begin position="66"/>
        <end position="80"/>
    </location>
</feature>
<dbReference type="RefSeq" id="WP_176352568.1">
    <property type="nucleotide sequence ID" value="NZ_JABWDU010000002.1"/>
</dbReference>
<proteinExistence type="predicted"/>
<name>A0A7Y6Q4U6_9HYPH</name>
<organism evidence="2 3">
    <name type="scientific">Ensifer oleiphilus</name>
    <dbReference type="NCBI Taxonomy" id="2742698"/>
    <lineage>
        <taxon>Bacteria</taxon>
        <taxon>Pseudomonadati</taxon>
        <taxon>Pseudomonadota</taxon>
        <taxon>Alphaproteobacteria</taxon>
        <taxon>Hyphomicrobiales</taxon>
        <taxon>Rhizobiaceae</taxon>
        <taxon>Sinorhizobium/Ensifer group</taxon>
        <taxon>Ensifer</taxon>
    </lineage>
</organism>
<gene>
    <name evidence="2" type="ORF">HT585_08875</name>
</gene>
<reference evidence="2 3" key="1">
    <citation type="submission" date="2020-06" db="EMBL/GenBank/DDBJ databases">
        <authorList>
            <person name="Grouzdev D.S."/>
        </authorList>
    </citation>
    <scope>NUCLEOTIDE SEQUENCE [LARGE SCALE GENOMIC DNA]</scope>
    <source>
        <strain evidence="2 3">HO-A22</strain>
    </source>
</reference>
<accession>A0A7Y6Q4U6</accession>
<dbReference type="Proteomes" id="UP000520198">
    <property type="component" value="Unassembled WGS sequence"/>
</dbReference>
<dbReference type="EMBL" id="JABWDU010000002">
    <property type="protein sequence ID" value="NVD38966.1"/>
    <property type="molecule type" value="Genomic_DNA"/>
</dbReference>
<keyword evidence="3" id="KW-1185">Reference proteome</keyword>
<feature type="compositionally biased region" description="Acidic residues" evidence="1">
    <location>
        <begin position="51"/>
        <end position="65"/>
    </location>
</feature>
<protein>
    <submittedName>
        <fullName evidence="2">Uncharacterized protein</fullName>
    </submittedName>
</protein>
<evidence type="ECO:0000256" key="1">
    <source>
        <dbReference type="SAM" id="MobiDB-lite"/>
    </source>
</evidence>
<dbReference type="AlphaFoldDB" id="A0A7Y6Q4U6"/>